<keyword evidence="3" id="KW-1185">Reference proteome</keyword>
<dbReference type="EMBL" id="KN714798">
    <property type="protein sequence ID" value="KUI62068.1"/>
    <property type="molecule type" value="Genomic_DNA"/>
</dbReference>
<evidence type="ECO:0000313" key="2">
    <source>
        <dbReference type="EMBL" id="KUI62068.1"/>
    </source>
</evidence>
<organism evidence="2 3">
    <name type="scientific">Cytospora mali</name>
    <name type="common">Apple Valsa canker fungus</name>
    <name type="synonym">Valsa mali</name>
    <dbReference type="NCBI Taxonomy" id="578113"/>
    <lineage>
        <taxon>Eukaryota</taxon>
        <taxon>Fungi</taxon>
        <taxon>Dikarya</taxon>
        <taxon>Ascomycota</taxon>
        <taxon>Pezizomycotina</taxon>
        <taxon>Sordariomycetes</taxon>
        <taxon>Sordariomycetidae</taxon>
        <taxon>Diaporthales</taxon>
        <taxon>Cytosporaceae</taxon>
        <taxon>Cytospora</taxon>
    </lineage>
</organism>
<protein>
    <recommendedName>
        <fullName evidence="4">BTB domain-containing protein</fullName>
    </recommendedName>
</protein>
<evidence type="ECO:0000256" key="1">
    <source>
        <dbReference type="SAM" id="MobiDB-lite"/>
    </source>
</evidence>
<dbReference type="PANTHER" id="PTHR47843">
    <property type="entry name" value="BTB DOMAIN-CONTAINING PROTEIN-RELATED"/>
    <property type="match status" value="1"/>
</dbReference>
<dbReference type="PANTHER" id="PTHR47843:SF2">
    <property type="entry name" value="BTB DOMAIN-CONTAINING PROTEIN"/>
    <property type="match status" value="1"/>
</dbReference>
<evidence type="ECO:0008006" key="4">
    <source>
        <dbReference type="Google" id="ProtNLM"/>
    </source>
</evidence>
<dbReference type="Proteomes" id="UP000078576">
    <property type="component" value="Unassembled WGS sequence"/>
</dbReference>
<reference evidence="3" key="1">
    <citation type="submission" date="2014-12" db="EMBL/GenBank/DDBJ databases">
        <title>Genome Sequence of Valsa Canker Pathogens Uncovers a Specific Adaption of Colonization on Woody Bark.</title>
        <authorList>
            <person name="Yin Z."/>
            <person name="Liu H."/>
            <person name="Gao X."/>
            <person name="Li Z."/>
            <person name="Song N."/>
            <person name="Ke X."/>
            <person name="Dai Q."/>
            <person name="Wu Y."/>
            <person name="Sun Y."/>
            <person name="Xu J.-R."/>
            <person name="Kang Z.K."/>
            <person name="Wang L."/>
            <person name="Huang L."/>
        </authorList>
    </citation>
    <scope>NUCLEOTIDE SEQUENCE [LARGE SCALE GENOMIC DNA]</scope>
    <source>
        <strain evidence="3">SXYL134</strain>
    </source>
</reference>
<sequence>MPGLEDSFISLGPLPEAEMVRVLVGPSKQAFTIHKKLLCASSAFFRHNLKTVESAPNSPGSELPAASRVHHDKILWLSGECPEMMELFVLWLYQRSSFRVLLEHMIESVAVQPKPANKAKVQVSRRALHWNLVRLHLFAADIRLPALQDTAMDAIQDFYLRCDWDVSPRLVRYLYQECTKGESLRLRKWAVAMLAWTLSNEGSDPLAYNGGLFTEVPGLWEDYVKHMDRTADSRADVRVKNPQLRLPRNKLKNEERHFGFRQCSFHSHRSIVGEGRCPHDLEPPSVLSLMTDIGCEGMIPQLSPIEAEAEAEASPSKPHSFQAPLKVGRSDIWTVPESAEET</sequence>
<accession>A0A194VDV6</accession>
<evidence type="ECO:0000313" key="3">
    <source>
        <dbReference type="Proteomes" id="UP000078576"/>
    </source>
</evidence>
<dbReference type="OrthoDB" id="1022638at2759"/>
<gene>
    <name evidence="2" type="ORF">VP1G_09202</name>
</gene>
<proteinExistence type="predicted"/>
<dbReference type="AlphaFoldDB" id="A0A194VDV6"/>
<feature type="region of interest" description="Disordered" evidence="1">
    <location>
        <begin position="307"/>
        <end position="327"/>
    </location>
</feature>
<dbReference type="STRING" id="694573.A0A194VDV6"/>
<name>A0A194VDV6_CYTMA</name>